<dbReference type="SUPFAM" id="SSF48452">
    <property type="entry name" value="TPR-like"/>
    <property type="match status" value="2"/>
</dbReference>
<feature type="repeat" description="TPR" evidence="1">
    <location>
        <begin position="150"/>
        <end position="183"/>
    </location>
</feature>
<dbReference type="PANTHER" id="PTHR44395:SF1">
    <property type="entry name" value="PROTEIN O-MANNOSYL-TRANSFERASE TMTC3"/>
    <property type="match status" value="1"/>
</dbReference>
<dbReference type="InterPro" id="IPR019734">
    <property type="entry name" value="TPR_rpt"/>
</dbReference>
<keyword evidence="1" id="KW-0802">TPR repeat</keyword>
<evidence type="ECO:0000256" key="1">
    <source>
        <dbReference type="PROSITE-ProRule" id="PRU00339"/>
    </source>
</evidence>
<evidence type="ECO:0000313" key="2">
    <source>
        <dbReference type="EnsemblMetazoa" id="XP_028516909.1"/>
    </source>
</evidence>
<dbReference type="GeneID" id="114575697"/>
<sequence length="338" mass="37206">KAVELAPEFREARARLARVLATSGRLEDSIPHLQKVVELDPRDADGRLRLARALMEVRRTDDATKEVAALLAQQPDNLDGILLSGRIHAVNGNPEAAEREFSRVTDLSSATRDQRARAHLNMALLRQAQGRIQESIEFYGQTLKISPDQPQALFNLAVILASNQRLKGAAELYQRLLQLDPSRTDVRYRLAVTEMGRGELKAASEHFEQLVADRPLAIELVTSSSLLLAELGRGDEAADRLLAAISKTRDKAPKARLKSTLGAVEIKNGYLERGLGHLRDAVDLAPDVPEVRKRYAEALAGEKRYAQAVDEYVAYGALAPGDDQATFAHATCLIILDR</sequence>
<dbReference type="Pfam" id="PF13432">
    <property type="entry name" value="TPR_16"/>
    <property type="match status" value="2"/>
</dbReference>
<dbReference type="GO" id="GO:0000030">
    <property type="term" value="F:mannosyltransferase activity"/>
    <property type="evidence" value="ECO:0007669"/>
    <property type="project" value="TreeGrafter"/>
</dbReference>
<evidence type="ECO:0008006" key="4">
    <source>
        <dbReference type="Google" id="ProtNLM"/>
    </source>
</evidence>
<proteinExistence type="predicted"/>
<dbReference type="EnsemblMetazoa" id="XM_028661108.1">
    <property type="protein sequence ID" value="XP_028516909.1"/>
    <property type="gene ID" value="LOC114575697"/>
</dbReference>
<dbReference type="PANTHER" id="PTHR44395">
    <property type="match status" value="1"/>
</dbReference>
<accession>A0A913YP35</accession>
<dbReference type="InterPro" id="IPR011990">
    <property type="entry name" value="TPR-like_helical_dom_sf"/>
</dbReference>
<feature type="repeat" description="TPR" evidence="1">
    <location>
        <begin position="10"/>
        <end position="43"/>
    </location>
</feature>
<organism evidence="2 3">
    <name type="scientific">Exaiptasia diaphana</name>
    <name type="common">Tropical sea anemone</name>
    <name type="synonym">Aiptasia pulchella</name>
    <dbReference type="NCBI Taxonomy" id="2652724"/>
    <lineage>
        <taxon>Eukaryota</taxon>
        <taxon>Metazoa</taxon>
        <taxon>Cnidaria</taxon>
        <taxon>Anthozoa</taxon>
        <taxon>Hexacorallia</taxon>
        <taxon>Actiniaria</taxon>
        <taxon>Aiptasiidae</taxon>
        <taxon>Exaiptasia</taxon>
    </lineage>
</organism>
<dbReference type="OMA" id="MEARWKT"/>
<dbReference type="AlphaFoldDB" id="A0A913YP35"/>
<feature type="repeat" description="TPR" evidence="1">
    <location>
        <begin position="116"/>
        <end position="149"/>
    </location>
</feature>
<dbReference type="KEGG" id="epa:114575697"/>
<dbReference type="GO" id="GO:0035269">
    <property type="term" value="P:protein O-linked glycosylation via mannose"/>
    <property type="evidence" value="ECO:0007669"/>
    <property type="project" value="TreeGrafter"/>
</dbReference>
<dbReference type="SMART" id="SM00028">
    <property type="entry name" value="TPR"/>
    <property type="match status" value="6"/>
</dbReference>
<dbReference type="GO" id="GO:0005783">
    <property type="term" value="C:endoplasmic reticulum"/>
    <property type="evidence" value="ECO:0007669"/>
    <property type="project" value="TreeGrafter"/>
</dbReference>
<protein>
    <recommendedName>
        <fullName evidence="4">Tetratricopeptide repeat protein</fullName>
    </recommendedName>
</protein>
<dbReference type="Pfam" id="PF14559">
    <property type="entry name" value="TPR_19"/>
    <property type="match status" value="1"/>
</dbReference>
<dbReference type="Proteomes" id="UP000887567">
    <property type="component" value="Unplaced"/>
</dbReference>
<dbReference type="OrthoDB" id="309339at2759"/>
<dbReference type="RefSeq" id="XP_028516909.1">
    <property type="nucleotide sequence ID" value="XM_028661108.1"/>
</dbReference>
<evidence type="ECO:0000313" key="3">
    <source>
        <dbReference type="Proteomes" id="UP000887567"/>
    </source>
</evidence>
<dbReference type="PROSITE" id="PS50005">
    <property type="entry name" value="TPR"/>
    <property type="match status" value="3"/>
</dbReference>
<dbReference type="Gene3D" id="1.25.40.10">
    <property type="entry name" value="Tetratricopeptide repeat domain"/>
    <property type="match status" value="3"/>
</dbReference>
<reference evidence="2" key="1">
    <citation type="submission" date="2022-11" db="UniProtKB">
        <authorList>
            <consortium name="EnsemblMetazoa"/>
        </authorList>
    </citation>
    <scope>IDENTIFICATION</scope>
</reference>
<name>A0A913YP35_EXADI</name>
<keyword evidence="3" id="KW-1185">Reference proteome</keyword>